<evidence type="ECO:0000256" key="1">
    <source>
        <dbReference type="ARBA" id="ARBA00004127"/>
    </source>
</evidence>
<sequence>MGDEAIERYRANLQAEVDSAALYRALAEVEPAAELAEVYRRLAAMEEQHADLWRRRLAERGEPVPAPRPGWRTRILIWLARRFGPGIVLPVVASRERLDESSYDQQPEATEAGLSATEHSHARILLLISRERPTGLSGGALARIEGRHRATGGNALRAAVLGANDGLVSNVSLVMGVAGADLAPRTILVTGLAGLLAGSLSMALGEWLSVQSARELYAHQIQIEREELLAFPEEERAELELIYRAKGLPAEQAQALADRLIQEPEAALETLVREELAIDPEELGGSAWEAAAMSFMLFAVGAIIPVIPYFFTGGLLAAGVSLGLSALALFVIGAGITLITGRSALRSGLRQVLIGAAAAAITFGVGRLVGVVLAG</sequence>
<dbReference type="GO" id="GO:0012505">
    <property type="term" value="C:endomembrane system"/>
    <property type="evidence" value="ECO:0007669"/>
    <property type="project" value="UniProtKB-SubCell"/>
</dbReference>
<dbReference type="AlphaFoldDB" id="A0A831WYU5"/>
<comment type="caution">
    <text evidence="6">The sequence shown here is derived from an EMBL/GenBank/DDBJ whole genome shotgun (WGS) entry which is preliminary data.</text>
</comment>
<proteinExistence type="predicted"/>
<evidence type="ECO:0000256" key="4">
    <source>
        <dbReference type="ARBA" id="ARBA00023136"/>
    </source>
</evidence>
<dbReference type="InterPro" id="IPR008217">
    <property type="entry name" value="Ccc1_fam"/>
</dbReference>
<dbReference type="GO" id="GO:0005384">
    <property type="term" value="F:manganese ion transmembrane transporter activity"/>
    <property type="evidence" value="ECO:0007669"/>
    <property type="project" value="InterPro"/>
</dbReference>
<feature type="transmembrane region" description="Helical" evidence="5">
    <location>
        <begin position="290"/>
        <end position="311"/>
    </location>
</feature>
<dbReference type="CDD" id="cd01044">
    <property type="entry name" value="Ferritin_CCC1_N"/>
    <property type="match status" value="1"/>
</dbReference>
<dbReference type="InterPro" id="IPR039376">
    <property type="entry name" value="Ferritin_CCC1_N"/>
</dbReference>
<dbReference type="PANTHER" id="PTHR31851">
    <property type="entry name" value="FE(2+)/MN(2+) TRANSPORTER PCL1"/>
    <property type="match status" value="1"/>
</dbReference>
<keyword evidence="3 5" id="KW-1133">Transmembrane helix</keyword>
<dbReference type="SUPFAM" id="SSF47240">
    <property type="entry name" value="Ferritin-like"/>
    <property type="match status" value="1"/>
</dbReference>
<evidence type="ECO:0000256" key="5">
    <source>
        <dbReference type="SAM" id="Phobius"/>
    </source>
</evidence>
<name>A0A831WYU5_9BACT</name>
<dbReference type="GO" id="GO:0030026">
    <property type="term" value="P:intracellular manganese ion homeostasis"/>
    <property type="evidence" value="ECO:0007669"/>
    <property type="project" value="InterPro"/>
</dbReference>
<comment type="subcellular location">
    <subcellularLocation>
        <location evidence="1">Endomembrane system</location>
        <topology evidence="1">Multi-pass membrane protein</topology>
    </subcellularLocation>
</comment>
<dbReference type="InterPro" id="IPR009078">
    <property type="entry name" value="Ferritin-like_SF"/>
</dbReference>
<evidence type="ECO:0000256" key="3">
    <source>
        <dbReference type="ARBA" id="ARBA00022989"/>
    </source>
</evidence>
<evidence type="ECO:0000313" key="6">
    <source>
        <dbReference type="EMBL" id="HEG91178.1"/>
    </source>
</evidence>
<gene>
    <name evidence="6" type="ORF">ENP34_07015</name>
</gene>
<organism evidence="6">
    <name type="scientific">Thermorudis peleae</name>
    <dbReference type="NCBI Taxonomy" id="1382356"/>
    <lineage>
        <taxon>Bacteria</taxon>
        <taxon>Pseudomonadati</taxon>
        <taxon>Thermomicrobiota</taxon>
        <taxon>Thermomicrobia</taxon>
        <taxon>Thermomicrobia incertae sedis</taxon>
        <taxon>Thermorudis</taxon>
    </lineage>
</organism>
<dbReference type="Pfam" id="PF01988">
    <property type="entry name" value="VIT1"/>
    <property type="match status" value="1"/>
</dbReference>
<feature type="transmembrane region" description="Helical" evidence="5">
    <location>
        <begin position="317"/>
        <end position="340"/>
    </location>
</feature>
<accession>A0A831WYU5</accession>
<keyword evidence="2 5" id="KW-0812">Transmembrane</keyword>
<reference evidence="6" key="1">
    <citation type="journal article" date="2020" name="mSystems">
        <title>Genome- and Community-Level Interaction Insights into Carbon Utilization and Element Cycling Functions of Hydrothermarchaeota in Hydrothermal Sediment.</title>
        <authorList>
            <person name="Zhou Z."/>
            <person name="Liu Y."/>
            <person name="Xu W."/>
            <person name="Pan J."/>
            <person name="Luo Z.H."/>
            <person name="Li M."/>
        </authorList>
    </citation>
    <scope>NUCLEOTIDE SEQUENCE [LARGE SCALE GENOMIC DNA]</scope>
    <source>
        <strain evidence="6">SpSt-210</strain>
    </source>
</reference>
<evidence type="ECO:0000256" key="2">
    <source>
        <dbReference type="ARBA" id="ARBA00022692"/>
    </source>
</evidence>
<protein>
    <submittedName>
        <fullName evidence="6">Rubrerythrin family protein</fullName>
    </submittedName>
</protein>
<feature type="transmembrane region" description="Helical" evidence="5">
    <location>
        <begin position="352"/>
        <end position="374"/>
    </location>
</feature>
<dbReference type="EMBL" id="DSIY01000167">
    <property type="protein sequence ID" value="HEG91178.1"/>
    <property type="molecule type" value="Genomic_DNA"/>
</dbReference>
<keyword evidence="4 5" id="KW-0472">Membrane</keyword>